<organism evidence="1 2">
    <name type="scientific">Salimicrobium halophilum</name>
    <dbReference type="NCBI Taxonomy" id="86666"/>
    <lineage>
        <taxon>Bacteria</taxon>
        <taxon>Bacillati</taxon>
        <taxon>Bacillota</taxon>
        <taxon>Bacilli</taxon>
        <taxon>Bacillales</taxon>
        <taxon>Bacillaceae</taxon>
        <taxon>Salimicrobium</taxon>
    </lineage>
</organism>
<protein>
    <submittedName>
        <fullName evidence="1">Uncharacterized protein</fullName>
    </submittedName>
</protein>
<reference evidence="2" key="1">
    <citation type="submission" date="2016-10" db="EMBL/GenBank/DDBJ databases">
        <authorList>
            <person name="Varghese N."/>
            <person name="Submissions S."/>
        </authorList>
    </citation>
    <scope>NUCLEOTIDE SEQUENCE [LARGE SCALE GENOMIC DNA]</scope>
    <source>
        <strain evidence="2">DSM 4771</strain>
    </source>
</reference>
<dbReference type="EMBL" id="FNEV01000016">
    <property type="protein sequence ID" value="SDJ77820.1"/>
    <property type="molecule type" value="Genomic_DNA"/>
</dbReference>
<name>A0A1G8WJT8_9BACI</name>
<dbReference type="AlphaFoldDB" id="A0A1G8WJT8"/>
<dbReference type="Proteomes" id="UP000199225">
    <property type="component" value="Unassembled WGS sequence"/>
</dbReference>
<evidence type="ECO:0000313" key="2">
    <source>
        <dbReference type="Proteomes" id="UP000199225"/>
    </source>
</evidence>
<accession>A0A1G8WJT8</accession>
<gene>
    <name evidence="1" type="ORF">SAMN04490247_3192</name>
</gene>
<dbReference type="RefSeq" id="WP_093194829.1">
    <property type="nucleotide sequence ID" value="NZ_FNEV01000016.1"/>
</dbReference>
<dbReference type="STRING" id="86666.SAMN04490247_3192"/>
<evidence type="ECO:0000313" key="1">
    <source>
        <dbReference type="EMBL" id="SDJ77820.1"/>
    </source>
</evidence>
<keyword evidence="2" id="KW-1185">Reference proteome</keyword>
<proteinExistence type="predicted"/>
<dbReference type="OrthoDB" id="2968181at2"/>
<sequence>MAFYKILYQPNDKNPPFYKQVSLKKIIVGENSYSFAVPYSPQSFSTWLMNDEIYRIILDSTVKQLIMSNHKFLDLILNQDYFDLDLVDCDFENVNVDNLLEGEEFSAEMIITLLQDEDYQMVKLYFRTKSHHMITLKSNGVLGIDTELREEEIVNIKKLISFVSFGPVMLV</sequence>